<protein>
    <submittedName>
        <fullName evidence="8">Chromate transport protein</fullName>
    </submittedName>
</protein>
<organism evidence="8 9">
    <name type="scientific">Dialister micraerophilus UPII 345-E</name>
    <dbReference type="NCBI Taxonomy" id="910314"/>
    <lineage>
        <taxon>Bacteria</taxon>
        <taxon>Bacillati</taxon>
        <taxon>Bacillota</taxon>
        <taxon>Negativicutes</taxon>
        <taxon>Veillonellales</taxon>
        <taxon>Veillonellaceae</taxon>
        <taxon>Dialister</taxon>
    </lineage>
</organism>
<dbReference type="PANTHER" id="PTHR43663:SF1">
    <property type="entry name" value="CHROMATE TRANSPORTER"/>
    <property type="match status" value="1"/>
</dbReference>
<dbReference type="InterPro" id="IPR052518">
    <property type="entry name" value="CHR_Transporter"/>
</dbReference>
<evidence type="ECO:0000256" key="7">
    <source>
        <dbReference type="SAM" id="Phobius"/>
    </source>
</evidence>
<keyword evidence="4 7" id="KW-0812">Transmembrane</keyword>
<dbReference type="PANTHER" id="PTHR43663">
    <property type="entry name" value="CHROMATE TRANSPORT PROTEIN-RELATED"/>
    <property type="match status" value="1"/>
</dbReference>
<feature type="transmembrane region" description="Helical" evidence="7">
    <location>
        <begin position="6"/>
        <end position="31"/>
    </location>
</feature>
<comment type="similarity">
    <text evidence="2">Belongs to the chromate ion transporter (CHR) (TC 2.A.51) family.</text>
</comment>
<feature type="transmembrane region" description="Helical" evidence="7">
    <location>
        <begin position="73"/>
        <end position="97"/>
    </location>
</feature>
<feature type="transmembrane region" description="Helical" evidence="7">
    <location>
        <begin position="171"/>
        <end position="187"/>
    </location>
</feature>
<dbReference type="GO" id="GO:0005886">
    <property type="term" value="C:plasma membrane"/>
    <property type="evidence" value="ECO:0007669"/>
    <property type="project" value="UniProtKB-SubCell"/>
</dbReference>
<evidence type="ECO:0000256" key="5">
    <source>
        <dbReference type="ARBA" id="ARBA00022989"/>
    </source>
</evidence>
<proteinExistence type="inferred from homology"/>
<name>E4L9Y6_9FIRM</name>
<evidence type="ECO:0000256" key="3">
    <source>
        <dbReference type="ARBA" id="ARBA00022475"/>
    </source>
</evidence>
<evidence type="ECO:0000313" key="9">
    <source>
        <dbReference type="Proteomes" id="UP000004594"/>
    </source>
</evidence>
<keyword evidence="5 7" id="KW-1133">Transmembrane helix</keyword>
<dbReference type="AlphaFoldDB" id="E4L9Y6"/>
<evidence type="ECO:0000256" key="1">
    <source>
        <dbReference type="ARBA" id="ARBA00004651"/>
    </source>
</evidence>
<dbReference type="RefSeq" id="WP_007555011.1">
    <property type="nucleotide sequence ID" value="NZ_AENT01000025.1"/>
</dbReference>
<evidence type="ECO:0000256" key="4">
    <source>
        <dbReference type="ARBA" id="ARBA00022692"/>
    </source>
</evidence>
<dbReference type="eggNOG" id="COG2059">
    <property type="taxonomic scope" value="Bacteria"/>
</dbReference>
<sequence>MIYWQIFISFFQAGLFAVGGGLATLPFFYAMSAETGWFTTADIANMIAIAQSAPGPLGVNISTYAGYCITNPYGGIVATLSLTLPSLLCIISIHKIFMTNKNSQTLKDIFYGLNPASCALIAAAGIGVAKTTWIQQNIFENPSMLTNIFNIKTVLISAIVWIALRKLKKHPIWYIILSAIAGILLNII</sequence>
<dbReference type="GO" id="GO:0015109">
    <property type="term" value="F:chromate transmembrane transporter activity"/>
    <property type="evidence" value="ECO:0007669"/>
    <property type="project" value="InterPro"/>
</dbReference>
<dbReference type="InterPro" id="IPR003370">
    <property type="entry name" value="Chromate_transpt"/>
</dbReference>
<dbReference type="Pfam" id="PF02417">
    <property type="entry name" value="Chromate_transp"/>
    <property type="match status" value="1"/>
</dbReference>
<evidence type="ECO:0000313" key="8">
    <source>
        <dbReference type="EMBL" id="EFR42433.1"/>
    </source>
</evidence>
<dbReference type="Proteomes" id="UP000004594">
    <property type="component" value="Unassembled WGS sequence"/>
</dbReference>
<feature type="transmembrane region" description="Helical" evidence="7">
    <location>
        <begin position="144"/>
        <end position="164"/>
    </location>
</feature>
<dbReference type="EMBL" id="AENT01000025">
    <property type="protein sequence ID" value="EFR42433.1"/>
    <property type="molecule type" value="Genomic_DNA"/>
</dbReference>
<comment type="caution">
    <text evidence="8">The sequence shown here is derived from an EMBL/GenBank/DDBJ whole genome shotgun (WGS) entry which is preliminary data.</text>
</comment>
<comment type="subcellular location">
    <subcellularLocation>
        <location evidence="1">Cell membrane</location>
        <topology evidence="1">Multi-pass membrane protein</topology>
    </subcellularLocation>
</comment>
<accession>E4L9Y6</accession>
<gene>
    <name evidence="8" type="ORF">HMPREF9220_0147</name>
</gene>
<reference evidence="8 9" key="1">
    <citation type="submission" date="2010-11" db="EMBL/GenBank/DDBJ databases">
        <authorList>
            <person name="Durkin A.S."/>
            <person name="Madupu R."/>
            <person name="Torralba M."/>
            <person name="Gillis M."/>
            <person name="Methe B."/>
            <person name="Sutton G."/>
            <person name="Nelson K.E."/>
        </authorList>
    </citation>
    <scope>NUCLEOTIDE SEQUENCE [LARGE SCALE GENOMIC DNA]</scope>
    <source>
        <strain evidence="8 9">UPII 345-E</strain>
    </source>
</reference>
<keyword evidence="3" id="KW-1003">Cell membrane</keyword>
<keyword evidence="6 7" id="KW-0472">Membrane</keyword>
<evidence type="ECO:0000256" key="6">
    <source>
        <dbReference type="ARBA" id="ARBA00023136"/>
    </source>
</evidence>
<feature type="transmembrane region" description="Helical" evidence="7">
    <location>
        <begin position="109"/>
        <end position="129"/>
    </location>
</feature>
<dbReference type="OrthoDB" id="9788907at2"/>
<evidence type="ECO:0000256" key="2">
    <source>
        <dbReference type="ARBA" id="ARBA00005262"/>
    </source>
</evidence>